<evidence type="ECO:0000313" key="2">
    <source>
        <dbReference type="Proteomes" id="UP000007014"/>
    </source>
</evidence>
<dbReference type="Gramene" id="CMN157CT">
    <property type="protein sequence ID" value="CMN157CT"/>
    <property type="gene ID" value="CMN157C"/>
</dbReference>
<proteinExistence type="predicted"/>
<dbReference type="GeneID" id="16995390"/>
<dbReference type="OrthoDB" id="10404437at2759"/>
<dbReference type="KEGG" id="cme:CYME_CMN157C"/>
<gene>
    <name evidence="1" type="ORF">CYME_CMN157C</name>
</gene>
<name>M1VJ47_CYAM1</name>
<dbReference type="AlphaFoldDB" id="M1VJ47"/>
<dbReference type="EMBL" id="AP006496">
    <property type="protein sequence ID" value="BAM81258.1"/>
    <property type="molecule type" value="Genomic_DNA"/>
</dbReference>
<organism evidence="1 2">
    <name type="scientific">Cyanidioschyzon merolae (strain NIES-3377 / 10D)</name>
    <name type="common">Unicellular red alga</name>
    <dbReference type="NCBI Taxonomy" id="280699"/>
    <lineage>
        <taxon>Eukaryota</taxon>
        <taxon>Rhodophyta</taxon>
        <taxon>Bangiophyceae</taxon>
        <taxon>Cyanidiales</taxon>
        <taxon>Cyanidiaceae</taxon>
        <taxon>Cyanidioschyzon</taxon>
    </lineage>
</organism>
<dbReference type="HOGENOM" id="CLU_450071_0_0_1"/>
<evidence type="ECO:0000313" key="1">
    <source>
        <dbReference type="EMBL" id="BAM81258.1"/>
    </source>
</evidence>
<dbReference type="RefSeq" id="XP_005537294.1">
    <property type="nucleotide sequence ID" value="XM_005537237.1"/>
</dbReference>
<sequence>MRRLHCSACERKSAFVAGFPSSSARSQRCFVVPLVSRGCRSSLRKRLGTQRALLVGVNSEPAITKAQRQRLERIASWSAVPDATCNFEALTESLRTVYADTSSLPPCLPQTVEFSILQAQYATLHVLRKVPDWGVWSIELPMGRTKDKWYHAVPANELRRYSRDLFHDYVEVFTQQRGARVCVCVAPLDATARQLGGGALMPLRRWRGTQARHGVAADSPGTRDADSLRGSAPKLLTYYEDIDPNEEIARCLMRAVFDSARNVLEASHTADDASFLDVIGIADAAADPERNLLGLTALDTHPEAAVAAGSTSPWMLVPRDRRCRLRTLFAVRNALLADAGCTHVAQAFDGDYGDDLLAALPDVVVITNAVASRHLGSVLRIVDACRAVGVPVVLFNCFLDLARLTDVRRTRLATHEEAALEASAHVQLARQQLGEPKLPLPDVLRRIRDGSVLGAEACYVCRCLPHVGALWRMRGAHEVGLGAFHGSTALGETRPAASLSGSLDADPWHLFAEVDWLEYEYATSVSYTLRPTLMASELEDILLHDCGYSRRQPERLLWSPTNSDSEPLWSRRGSVHHAGYWPSMVPAMDFDQWAPPLDAGIDTWMWR</sequence>
<reference evidence="1 2" key="1">
    <citation type="journal article" date="2004" name="Nature">
        <title>Genome sequence of the ultrasmall unicellular red alga Cyanidioschyzon merolae 10D.</title>
        <authorList>
            <person name="Matsuzaki M."/>
            <person name="Misumi O."/>
            <person name="Shin-i T."/>
            <person name="Maruyama S."/>
            <person name="Takahara M."/>
            <person name="Miyagishima S."/>
            <person name="Mori T."/>
            <person name="Nishida K."/>
            <person name="Yagisawa F."/>
            <person name="Nishida K."/>
            <person name="Yoshida Y."/>
            <person name="Nishimura Y."/>
            <person name="Nakao S."/>
            <person name="Kobayashi T."/>
            <person name="Momoyama Y."/>
            <person name="Higashiyama T."/>
            <person name="Minoda A."/>
            <person name="Sano M."/>
            <person name="Nomoto H."/>
            <person name="Oishi K."/>
            <person name="Hayashi H."/>
            <person name="Ohta F."/>
            <person name="Nishizaka S."/>
            <person name="Haga S."/>
            <person name="Miura S."/>
            <person name="Morishita T."/>
            <person name="Kabeya Y."/>
            <person name="Terasawa K."/>
            <person name="Suzuki Y."/>
            <person name="Ishii Y."/>
            <person name="Asakawa S."/>
            <person name="Takano H."/>
            <person name="Ohta N."/>
            <person name="Kuroiwa H."/>
            <person name="Tanaka K."/>
            <person name="Shimizu N."/>
            <person name="Sugano S."/>
            <person name="Sato N."/>
            <person name="Nozaki H."/>
            <person name="Ogasawara N."/>
            <person name="Kohara Y."/>
            <person name="Kuroiwa T."/>
        </authorList>
    </citation>
    <scope>NUCLEOTIDE SEQUENCE [LARGE SCALE GENOMIC DNA]</scope>
    <source>
        <strain evidence="1 2">10D</strain>
    </source>
</reference>
<keyword evidence="2" id="KW-1185">Reference proteome</keyword>
<dbReference type="Proteomes" id="UP000007014">
    <property type="component" value="Chromosome 14"/>
</dbReference>
<accession>M1VJ47</accession>
<reference evidence="1 2" key="2">
    <citation type="journal article" date="2007" name="BMC Biol.">
        <title>A 100%-complete sequence reveals unusually simple genomic features in the hot-spring red alga Cyanidioschyzon merolae.</title>
        <authorList>
            <person name="Nozaki H."/>
            <person name="Takano H."/>
            <person name="Misumi O."/>
            <person name="Terasawa K."/>
            <person name="Matsuzaki M."/>
            <person name="Maruyama S."/>
            <person name="Nishida K."/>
            <person name="Yagisawa F."/>
            <person name="Yoshida Y."/>
            <person name="Fujiwara T."/>
            <person name="Takio S."/>
            <person name="Tamura K."/>
            <person name="Chung S.J."/>
            <person name="Nakamura S."/>
            <person name="Kuroiwa H."/>
            <person name="Tanaka K."/>
            <person name="Sato N."/>
            <person name="Kuroiwa T."/>
        </authorList>
    </citation>
    <scope>NUCLEOTIDE SEQUENCE [LARGE SCALE GENOMIC DNA]</scope>
    <source>
        <strain evidence="1 2">10D</strain>
    </source>
</reference>
<protein>
    <submittedName>
        <fullName evidence="1">Uncharacterized protein</fullName>
    </submittedName>
</protein>